<gene>
    <name evidence="1" type="ORF">ASZ90_005648</name>
</gene>
<proteinExistence type="predicted"/>
<name>A0A0W8FUE6_9ZZZZ</name>
<sequence length="99" mass="11731">MDKYKILICYSGGKTFIGYAEKSEENIIILHNPRILTHWRKEDGEHVLLLDFVNGFPEEINFFHFDSVWVPSKSVANWYMEETSELSIYQSFPNNELRN</sequence>
<organism evidence="1">
    <name type="scientific">hydrocarbon metagenome</name>
    <dbReference type="NCBI Taxonomy" id="938273"/>
    <lineage>
        <taxon>unclassified sequences</taxon>
        <taxon>metagenomes</taxon>
        <taxon>ecological metagenomes</taxon>
    </lineage>
</organism>
<dbReference type="AlphaFoldDB" id="A0A0W8FUE6"/>
<dbReference type="EMBL" id="LNQE01000844">
    <property type="protein sequence ID" value="KUG24536.1"/>
    <property type="molecule type" value="Genomic_DNA"/>
</dbReference>
<evidence type="ECO:0000313" key="1">
    <source>
        <dbReference type="EMBL" id="KUG24536.1"/>
    </source>
</evidence>
<comment type="caution">
    <text evidence="1">The sequence shown here is derived from an EMBL/GenBank/DDBJ whole genome shotgun (WGS) entry which is preliminary data.</text>
</comment>
<protein>
    <submittedName>
        <fullName evidence="1">Uncharacterized protein</fullName>
    </submittedName>
</protein>
<reference evidence="1" key="1">
    <citation type="journal article" date="2015" name="Proc. Natl. Acad. Sci. U.S.A.">
        <title>Networks of energetic and metabolic interactions define dynamics in microbial communities.</title>
        <authorList>
            <person name="Embree M."/>
            <person name="Liu J.K."/>
            <person name="Al-Bassam M.M."/>
            <person name="Zengler K."/>
        </authorList>
    </citation>
    <scope>NUCLEOTIDE SEQUENCE</scope>
</reference>
<accession>A0A0W8FUE6</accession>